<gene>
    <name evidence="5" type="ORF">LHJ74_10525</name>
</gene>
<keyword evidence="3" id="KW-0804">Transcription</keyword>
<dbReference type="EMBL" id="JAJAGO010000004">
    <property type="protein sequence ID" value="MCT2590340.1"/>
    <property type="molecule type" value="Genomic_DNA"/>
</dbReference>
<proteinExistence type="predicted"/>
<dbReference type="Proteomes" id="UP001156389">
    <property type="component" value="Unassembled WGS sequence"/>
</dbReference>
<evidence type="ECO:0000256" key="3">
    <source>
        <dbReference type="ARBA" id="ARBA00023163"/>
    </source>
</evidence>
<dbReference type="PANTHER" id="PTHR33204:SF39">
    <property type="entry name" value="TRANSCRIPTIONAL REGULATORY PROTEIN"/>
    <property type="match status" value="1"/>
</dbReference>
<keyword evidence="2" id="KW-0238">DNA-binding</keyword>
<dbReference type="InterPro" id="IPR002577">
    <property type="entry name" value="HTH_HxlR"/>
</dbReference>
<evidence type="ECO:0000259" key="4">
    <source>
        <dbReference type="PROSITE" id="PS51118"/>
    </source>
</evidence>
<dbReference type="Gene3D" id="1.10.10.10">
    <property type="entry name" value="Winged helix-like DNA-binding domain superfamily/Winged helix DNA-binding domain"/>
    <property type="match status" value="1"/>
</dbReference>
<feature type="domain" description="HTH hxlR-type" evidence="4">
    <location>
        <begin position="23"/>
        <end position="121"/>
    </location>
</feature>
<comment type="caution">
    <text evidence="5">The sequence shown here is derived from an EMBL/GenBank/DDBJ whole genome shotgun (WGS) entry which is preliminary data.</text>
</comment>
<evidence type="ECO:0000313" key="5">
    <source>
        <dbReference type="EMBL" id="MCT2590340.1"/>
    </source>
</evidence>
<dbReference type="PROSITE" id="PS51118">
    <property type="entry name" value="HTH_HXLR"/>
    <property type="match status" value="1"/>
</dbReference>
<organism evidence="5 6">
    <name type="scientific">Streptomyces gossypii</name>
    <dbReference type="NCBI Taxonomy" id="2883101"/>
    <lineage>
        <taxon>Bacteria</taxon>
        <taxon>Bacillati</taxon>
        <taxon>Actinomycetota</taxon>
        <taxon>Actinomycetes</taxon>
        <taxon>Kitasatosporales</taxon>
        <taxon>Streptomycetaceae</taxon>
        <taxon>Streptomyces</taxon>
    </lineage>
</organism>
<reference evidence="5 6" key="1">
    <citation type="submission" date="2021-10" db="EMBL/GenBank/DDBJ databases">
        <title>Streptomyces gossypii sp. nov., isolated from soil collected from cotton field.</title>
        <authorList>
            <person name="Ge X."/>
            <person name="Chen X."/>
            <person name="Liu W."/>
        </authorList>
    </citation>
    <scope>NUCLEOTIDE SEQUENCE [LARGE SCALE GENOMIC DNA]</scope>
    <source>
        <strain evidence="5 6">N2-109</strain>
    </source>
</reference>
<evidence type="ECO:0000256" key="2">
    <source>
        <dbReference type="ARBA" id="ARBA00023125"/>
    </source>
</evidence>
<dbReference type="RefSeq" id="WP_260217645.1">
    <property type="nucleotide sequence ID" value="NZ_JAJAGO010000004.1"/>
</dbReference>
<sequence length="135" mass="14770">MDTIDPDQRGSGTAVLLADTLDCPSRPVLDLLGSKWSVLIILNLAAGTCRFTELRKAVTGITPKVLTANLRGLERDGLVSREIFAEVPPRTEYSLTPLGESLLVPYKAVQDWAWEHWGTILERREGQSATRPAAG</sequence>
<keyword evidence="1" id="KW-0805">Transcription regulation</keyword>
<dbReference type="InterPro" id="IPR036388">
    <property type="entry name" value="WH-like_DNA-bd_sf"/>
</dbReference>
<keyword evidence="6" id="KW-1185">Reference proteome</keyword>
<name>A0ABT2JR28_9ACTN</name>
<evidence type="ECO:0000256" key="1">
    <source>
        <dbReference type="ARBA" id="ARBA00023015"/>
    </source>
</evidence>
<dbReference type="SUPFAM" id="SSF46785">
    <property type="entry name" value="Winged helix' DNA-binding domain"/>
    <property type="match status" value="1"/>
</dbReference>
<dbReference type="InterPro" id="IPR036390">
    <property type="entry name" value="WH_DNA-bd_sf"/>
</dbReference>
<dbReference type="Pfam" id="PF01638">
    <property type="entry name" value="HxlR"/>
    <property type="match status" value="1"/>
</dbReference>
<dbReference type="PANTHER" id="PTHR33204">
    <property type="entry name" value="TRANSCRIPTIONAL REGULATOR, MARR FAMILY"/>
    <property type="match status" value="1"/>
</dbReference>
<evidence type="ECO:0000313" key="6">
    <source>
        <dbReference type="Proteomes" id="UP001156389"/>
    </source>
</evidence>
<protein>
    <submittedName>
        <fullName evidence="5">Helix-turn-helix transcriptional regulator</fullName>
    </submittedName>
</protein>
<accession>A0ABT2JR28</accession>